<dbReference type="InterPro" id="IPR014710">
    <property type="entry name" value="RmlC-like_jellyroll"/>
</dbReference>
<dbReference type="EMBL" id="SGPM01000255">
    <property type="protein sequence ID" value="THH27394.1"/>
    <property type="molecule type" value="Genomic_DNA"/>
</dbReference>
<accession>A0A4S4MN43</accession>
<evidence type="ECO:0000256" key="2">
    <source>
        <dbReference type="ARBA" id="ARBA00007456"/>
    </source>
</evidence>
<dbReference type="Pfam" id="PF00190">
    <property type="entry name" value="Cupin_1"/>
    <property type="match status" value="1"/>
</dbReference>
<keyword evidence="7" id="KW-0472">Membrane</keyword>
<dbReference type="OrthoDB" id="1921208at2759"/>
<dbReference type="SMART" id="SM00835">
    <property type="entry name" value="Cupin_1"/>
    <property type="match status" value="1"/>
</dbReference>
<evidence type="ECO:0000256" key="6">
    <source>
        <dbReference type="SAM" id="MobiDB-lite"/>
    </source>
</evidence>
<feature type="transmembrane region" description="Helical" evidence="7">
    <location>
        <begin position="284"/>
        <end position="306"/>
    </location>
</feature>
<evidence type="ECO:0000256" key="3">
    <source>
        <dbReference type="ARBA" id="ARBA00022525"/>
    </source>
</evidence>
<evidence type="ECO:0000256" key="7">
    <source>
        <dbReference type="SAM" id="Phobius"/>
    </source>
</evidence>
<evidence type="ECO:0000256" key="5">
    <source>
        <dbReference type="ARBA" id="ARBA00023211"/>
    </source>
</evidence>
<comment type="subcellular location">
    <subcellularLocation>
        <location evidence="1">Secreted</location>
    </subcellularLocation>
</comment>
<dbReference type="CDD" id="cd02241">
    <property type="entry name" value="cupin_OxOx"/>
    <property type="match status" value="1"/>
</dbReference>
<proteinExistence type="inferred from homology"/>
<keyword evidence="3" id="KW-0964">Secreted</keyword>
<protein>
    <recommendedName>
        <fullName evidence="9">Cupin type-1 domain-containing protein</fullName>
    </recommendedName>
</protein>
<keyword evidence="5" id="KW-0464">Manganese</keyword>
<feature type="domain" description="Cupin type-1" evidence="9">
    <location>
        <begin position="55"/>
        <end position="200"/>
    </location>
</feature>
<dbReference type="InterPro" id="IPR001929">
    <property type="entry name" value="Germin"/>
</dbReference>
<dbReference type="SUPFAM" id="SSF51182">
    <property type="entry name" value="RmlC-like cupins"/>
    <property type="match status" value="1"/>
</dbReference>
<evidence type="ECO:0000256" key="4">
    <source>
        <dbReference type="ARBA" id="ARBA00022723"/>
    </source>
</evidence>
<dbReference type="Proteomes" id="UP000308730">
    <property type="component" value="Unassembled WGS sequence"/>
</dbReference>
<organism evidence="10 11">
    <name type="scientific">Antrodiella citrinella</name>
    <dbReference type="NCBI Taxonomy" id="2447956"/>
    <lineage>
        <taxon>Eukaryota</taxon>
        <taxon>Fungi</taxon>
        <taxon>Dikarya</taxon>
        <taxon>Basidiomycota</taxon>
        <taxon>Agaricomycotina</taxon>
        <taxon>Agaricomycetes</taxon>
        <taxon>Polyporales</taxon>
        <taxon>Steccherinaceae</taxon>
        <taxon>Antrodiella</taxon>
    </lineage>
</organism>
<comment type="similarity">
    <text evidence="2">Belongs to the germin family.</text>
</comment>
<evidence type="ECO:0000313" key="11">
    <source>
        <dbReference type="Proteomes" id="UP000308730"/>
    </source>
</evidence>
<reference evidence="10 11" key="1">
    <citation type="submission" date="2019-02" db="EMBL/GenBank/DDBJ databases">
        <title>Genome sequencing of the rare red list fungi Antrodiella citrinella (Flaviporus citrinellus).</title>
        <authorList>
            <person name="Buettner E."/>
            <person name="Kellner H."/>
        </authorList>
    </citation>
    <scope>NUCLEOTIDE SEQUENCE [LARGE SCALE GENOMIC DNA]</scope>
    <source>
        <strain evidence="10 11">DSM 108506</strain>
    </source>
</reference>
<keyword evidence="11" id="KW-1185">Reference proteome</keyword>
<dbReference type="InterPro" id="IPR011051">
    <property type="entry name" value="RmlC_Cupin_sf"/>
</dbReference>
<keyword evidence="4" id="KW-0479">Metal-binding</keyword>
<dbReference type="PANTHER" id="PTHR31238">
    <property type="entry name" value="GERMIN-LIKE PROTEIN SUBFAMILY 3 MEMBER 3"/>
    <property type="match status" value="1"/>
</dbReference>
<keyword evidence="7" id="KW-1133">Transmembrane helix</keyword>
<dbReference type="GO" id="GO:0005576">
    <property type="term" value="C:extracellular region"/>
    <property type="evidence" value="ECO:0007669"/>
    <property type="project" value="UniProtKB-SubCell"/>
</dbReference>
<dbReference type="PRINTS" id="PR00325">
    <property type="entry name" value="GERMIN"/>
</dbReference>
<feature type="signal peptide" evidence="8">
    <location>
        <begin position="1"/>
        <end position="20"/>
    </location>
</feature>
<sequence length="371" mass="38148">MLSSALPLFIAVLFCSRTHAFTAGESEAQEVADLKLAPTANDRLNLLNPDSNFVFNFTAARTGGGAAGVVVTASAGNFPAVVGQHLSMAVGFLGPCGLVTPHTHPRATEFNYAINGSMTVGMLTENGARFVSNTVNAGEAVIFPEGSIHFEMNLGCDSMIFVAGLNNEDPGVNSISQEYFGLPPDVVAASLGNATAEQVAQIEAQIVDNVALGTDECLQRCGITRTKQSTTQRVQRVASNALPSGFSGPPAPPASTAAPAGVKLAGSLADDASNSSTKLRTLDIVLIAVVGALALGYVAILISYCARRGKQNKNGGNKGIYTRPGAAYAPGGGDDSEKFMAPGEAAPFESFQPYSEGGARTTPYDAPSGAL</sequence>
<evidence type="ECO:0000313" key="10">
    <source>
        <dbReference type="EMBL" id="THH27394.1"/>
    </source>
</evidence>
<keyword evidence="8" id="KW-0732">Signal</keyword>
<dbReference type="Gene3D" id="2.60.120.10">
    <property type="entry name" value="Jelly Rolls"/>
    <property type="match status" value="1"/>
</dbReference>
<evidence type="ECO:0000259" key="9">
    <source>
        <dbReference type="SMART" id="SM00835"/>
    </source>
</evidence>
<evidence type="ECO:0000256" key="8">
    <source>
        <dbReference type="SAM" id="SignalP"/>
    </source>
</evidence>
<dbReference type="GO" id="GO:0030145">
    <property type="term" value="F:manganese ion binding"/>
    <property type="evidence" value="ECO:0007669"/>
    <property type="project" value="InterPro"/>
</dbReference>
<dbReference type="InterPro" id="IPR006045">
    <property type="entry name" value="Cupin_1"/>
</dbReference>
<dbReference type="AlphaFoldDB" id="A0A4S4MN43"/>
<evidence type="ECO:0000256" key="1">
    <source>
        <dbReference type="ARBA" id="ARBA00004613"/>
    </source>
</evidence>
<feature type="region of interest" description="Disordered" evidence="6">
    <location>
        <begin position="313"/>
        <end position="371"/>
    </location>
</feature>
<name>A0A4S4MN43_9APHY</name>
<feature type="chain" id="PRO_5020420895" description="Cupin type-1 domain-containing protein" evidence="8">
    <location>
        <begin position="21"/>
        <end position="371"/>
    </location>
</feature>
<keyword evidence="7" id="KW-0812">Transmembrane</keyword>
<gene>
    <name evidence="10" type="ORF">EUX98_g6797</name>
</gene>
<comment type="caution">
    <text evidence="10">The sequence shown here is derived from an EMBL/GenBank/DDBJ whole genome shotgun (WGS) entry which is preliminary data.</text>
</comment>